<name>A0ACD3B1T3_9AGAR</name>
<accession>A0ACD3B1T3</accession>
<organism evidence="1 2">
    <name type="scientific">Pluteus cervinus</name>
    <dbReference type="NCBI Taxonomy" id="181527"/>
    <lineage>
        <taxon>Eukaryota</taxon>
        <taxon>Fungi</taxon>
        <taxon>Dikarya</taxon>
        <taxon>Basidiomycota</taxon>
        <taxon>Agaricomycotina</taxon>
        <taxon>Agaricomycetes</taxon>
        <taxon>Agaricomycetidae</taxon>
        <taxon>Agaricales</taxon>
        <taxon>Pluteineae</taxon>
        <taxon>Pluteaceae</taxon>
        <taxon>Pluteus</taxon>
    </lineage>
</organism>
<dbReference type="EMBL" id="ML208293">
    <property type="protein sequence ID" value="TFK71751.1"/>
    <property type="molecule type" value="Genomic_DNA"/>
</dbReference>
<evidence type="ECO:0000313" key="1">
    <source>
        <dbReference type="EMBL" id="TFK71751.1"/>
    </source>
</evidence>
<evidence type="ECO:0000313" key="2">
    <source>
        <dbReference type="Proteomes" id="UP000308600"/>
    </source>
</evidence>
<sequence>MAAPASSLPPGVHNVHHPNMVVPSMQHVSHAPHRVVSAPPATSTAMLPPNRVAPSNIAPHDSHDLRGRIVEVLSATANGCITELGYWPGMPKRLAEMEQVTKQWQTENVKLYQDNQSLVRTVQSLKEQLQLAAAPDSQRLNKIRQLEGHIQQLAHEKQDLIHRNETLVASVANATQNASQQDMVPVSEYNALMEKCRGLHAENQILRGHLARSGYMVHTPQPSPTVPQQGTPVFISNSPMPPPNQMYVQGPMYTQSRPPPRPHHRTSQSGPVPPPVTIPHPQQPIAYTVS</sequence>
<dbReference type="Proteomes" id="UP000308600">
    <property type="component" value="Unassembled WGS sequence"/>
</dbReference>
<proteinExistence type="predicted"/>
<reference evidence="1 2" key="1">
    <citation type="journal article" date="2019" name="Nat. Ecol. Evol.">
        <title>Megaphylogeny resolves global patterns of mushroom evolution.</title>
        <authorList>
            <person name="Varga T."/>
            <person name="Krizsan K."/>
            <person name="Foldi C."/>
            <person name="Dima B."/>
            <person name="Sanchez-Garcia M."/>
            <person name="Sanchez-Ramirez S."/>
            <person name="Szollosi G.J."/>
            <person name="Szarkandi J.G."/>
            <person name="Papp V."/>
            <person name="Albert L."/>
            <person name="Andreopoulos W."/>
            <person name="Angelini C."/>
            <person name="Antonin V."/>
            <person name="Barry K.W."/>
            <person name="Bougher N.L."/>
            <person name="Buchanan P."/>
            <person name="Buyck B."/>
            <person name="Bense V."/>
            <person name="Catcheside P."/>
            <person name="Chovatia M."/>
            <person name="Cooper J."/>
            <person name="Damon W."/>
            <person name="Desjardin D."/>
            <person name="Finy P."/>
            <person name="Geml J."/>
            <person name="Haridas S."/>
            <person name="Hughes K."/>
            <person name="Justo A."/>
            <person name="Karasinski D."/>
            <person name="Kautmanova I."/>
            <person name="Kiss B."/>
            <person name="Kocsube S."/>
            <person name="Kotiranta H."/>
            <person name="LaButti K.M."/>
            <person name="Lechner B.E."/>
            <person name="Liimatainen K."/>
            <person name="Lipzen A."/>
            <person name="Lukacs Z."/>
            <person name="Mihaltcheva S."/>
            <person name="Morgado L.N."/>
            <person name="Niskanen T."/>
            <person name="Noordeloos M.E."/>
            <person name="Ohm R.A."/>
            <person name="Ortiz-Santana B."/>
            <person name="Ovrebo C."/>
            <person name="Racz N."/>
            <person name="Riley R."/>
            <person name="Savchenko A."/>
            <person name="Shiryaev A."/>
            <person name="Soop K."/>
            <person name="Spirin V."/>
            <person name="Szebenyi C."/>
            <person name="Tomsovsky M."/>
            <person name="Tulloss R.E."/>
            <person name="Uehling J."/>
            <person name="Grigoriev I.V."/>
            <person name="Vagvolgyi C."/>
            <person name="Papp T."/>
            <person name="Martin F.M."/>
            <person name="Miettinen O."/>
            <person name="Hibbett D.S."/>
            <person name="Nagy L.G."/>
        </authorList>
    </citation>
    <scope>NUCLEOTIDE SEQUENCE [LARGE SCALE GENOMIC DNA]</scope>
    <source>
        <strain evidence="1 2">NL-1719</strain>
    </source>
</reference>
<protein>
    <submittedName>
        <fullName evidence="1">Uncharacterized protein</fullName>
    </submittedName>
</protein>
<keyword evidence="2" id="KW-1185">Reference proteome</keyword>
<gene>
    <name evidence="1" type="ORF">BDN72DRAFT_407563</name>
</gene>